<keyword evidence="4" id="KW-1185">Reference proteome</keyword>
<proteinExistence type="predicted"/>
<reference evidence="3" key="1">
    <citation type="journal article" date="2014" name="Int. J. Syst. Evol. Microbiol.">
        <title>Complete genome sequence of Corynebacterium casei LMG S-19264T (=DSM 44701T), isolated from a smear-ripened cheese.</title>
        <authorList>
            <consortium name="US DOE Joint Genome Institute (JGI-PGF)"/>
            <person name="Walter F."/>
            <person name="Albersmeier A."/>
            <person name="Kalinowski J."/>
            <person name="Ruckert C."/>
        </authorList>
    </citation>
    <scope>NUCLEOTIDE SEQUENCE</scope>
    <source>
        <strain evidence="3">CGMCC 1.15725</strain>
    </source>
</reference>
<dbReference type="EMBL" id="BMJQ01000006">
    <property type="protein sequence ID" value="GGF19940.1"/>
    <property type="molecule type" value="Genomic_DNA"/>
</dbReference>
<feature type="signal peptide" evidence="1">
    <location>
        <begin position="1"/>
        <end position="24"/>
    </location>
</feature>
<accession>A0A8J3E3M6</accession>
<dbReference type="Pfam" id="PF13283">
    <property type="entry name" value="NfrA_C"/>
    <property type="match status" value="1"/>
</dbReference>
<reference evidence="3" key="2">
    <citation type="submission" date="2020-09" db="EMBL/GenBank/DDBJ databases">
        <authorList>
            <person name="Sun Q."/>
            <person name="Zhou Y."/>
        </authorList>
    </citation>
    <scope>NUCLEOTIDE SEQUENCE</scope>
    <source>
        <strain evidence="3">CGMCC 1.15725</strain>
    </source>
</reference>
<dbReference type="Proteomes" id="UP000646365">
    <property type="component" value="Unassembled WGS sequence"/>
</dbReference>
<dbReference type="Gene3D" id="1.25.40.10">
    <property type="entry name" value="Tetratricopeptide repeat domain"/>
    <property type="match status" value="1"/>
</dbReference>
<evidence type="ECO:0000313" key="4">
    <source>
        <dbReference type="Proteomes" id="UP000646365"/>
    </source>
</evidence>
<gene>
    <name evidence="3" type="ORF">GCM10011611_27410</name>
</gene>
<sequence length="559" mass="60293">MKHLVRRGVGMLLLLPLLAGTALGSEPPLTGEAYQHAAAVYKALDAKDLPTAEREARLAYGLRPDSRSTALLLVEVLRRENKLDEARRVLDASLAGAPPDAGALTTRGYLDNALNDYDAAVADFARALAVPGQSDEDVRKLRLAEADAASAGKQPQKVLDALEPLAGEASYPVAIRRGYALFSLKRNDDASAAFAIAARTAPNDENRLQALKGQAEADSERGDLDSVKRLLPALNVAGAPCDIDIAYLMMRVGDDADALTYVEGPCGADLKPANAVDFGYAAKRLGRNEEAINFFQRGLEERLASGTQSETDTRTIFGLRREVDTLSRSWGVNGSFTFRGGRDNADNGTVGQAITEAYWQPPILNNSLQVYARIGVNAVDQTSAGTSSTTSTQAAFGTRVKPFSTENIVIAAEKLVPVEHGALKDWLFRGATSGGFGLEVEPVRRYWPTSQYYVETDYYLHQRRFAANGEGRYGEATSLLDTSPNLIGTGFLDLAAEYDGAQYRRTAVAAGPGIGVRYWFRETTYRAPASFAELDLAYRFNATGSGRLGGIVLQLTLSF</sequence>
<feature type="chain" id="PRO_5035266809" evidence="1">
    <location>
        <begin position="25"/>
        <end position="559"/>
    </location>
</feature>
<protein>
    <submittedName>
        <fullName evidence="3">Bacteriophage N4 adsorption protein A</fullName>
    </submittedName>
</protein>
<comment type="caution">
    <text evidence="3">The sequence shown here is derived from an EMBL/GenBank/DDBJ whole genome shotgun (WGS) entry which is preliminary data.</text>
</comment>
<dbReference type="InterPro" id="IPR011990">
    <property type="entry name" value="TPR-like_helical_dom_sf"/>
</dbReference>
<dbReference type="InterPro" id="IPR025137">
    <property type="entry name" value="NfrA_C"/>
</dbReference>
<name>A0A8J3E3M6_9PROT</name>
<dbReference type="AlphaFoldDB" id="A0A8J3E3M6"/>
<evidence type="ECO:0000259" key="2">
    <source>
        <dbReference type="Pfam" id="PF13283"/>
    </source>
</evidence>
<dbReference type="SUPFAM" id="SSF48452">
    <property type="entry name" value="TPR-like"/>
    <property type="match status" value="2"/>
</dbReference>
<evidence type="ECO:0000256" key="1">
    <source>
        <dbReference type="SAM" id="SignalP"/>
    </source>
</evidence>
<organism evidence="3 4">
    <name type="scientific">Aliidongia dinghuensis</name>
    <dbReference type="NCBI Taxonomy" id="1867774"/>
    <lineage>
        <taxon>Bacteria</taxon>
        <taxon>Pseudomonadati</taxon>
        <taxon>Pseudomonadota</taxon>
        <taxon>Alphaproteobacteria</taxon>
        <taxon>Rhodospirillales</taxon>
        <taxon>Dongiaceae</taxon>
        <taxon>Aliidongia</taxon>
    </lineage>
</organism>
<evidence type="ECO:0000313" key="3">
    <source>
        <dbReference type="EMBL" id="GGF19940.1"/>
    </source>
</evidence>
<feature type="domain" description="Bacteriophage N4 adsorption protein A C-terminal" evidence="2">
    <location>
        <begin position="389"/>
        <end position="552"/>
    </location>
</feature>
<keyword evidence="1" id="KW-0732">Signal</keyword>